<dbReference type="Proteomes" id="UP001163046">
    <property type="component" value="Unassembled WGS sequence"/>
</dbReference>
<comment type="caution">
    <text evidence="1">The sequence shown here is derived from an EMBL/GenBank/DDBJ whole genome shotgun (WGS) entry which is preliminary data.</text>
</comment>
<name>A0A9W9YQ08_9CNID</name>
<dbReference type="EMBL" id="MU827307">
    <property type="protein sequence ID" value="KAJ7361981.1"/>
    <property type="molecule type" value="Genomic_DNA"/>
</dbReference>
<dbReference type="AlphaFoldDB" id="A0A9W9YQ08"/>
<organism evidence="1 2">
    <name type="scientific">Desmophyllum pertusum</name>
    <dbReference type="NCBI Taxonomy" id="174260"/>
    <lineage>
        <taxon>Eukaryota</taxon>
        <taxon>Metazoa</taxon>
        <taxon>Cnidaria</taxon>
        <taxon>Anthozoa</taxon>
        <taxon>Hexacorallia</taxon>
        <taxon>Scleractinia</taxon>
        <taxon>Caryophylliina</taxon>
        <taxon>Caryophylliidae</taxon>
        <taxon>Desmophyllum</taxon>
    </lineage>
</organism>
<sequence length="121" mass="13797">MSMLLLPEKKFCYLLPLQDELLTPRKLINGLDTAERTVSKTSETKSVGSKWIVDKEMTDRSVLSDELATFCAKIPDLLREKDEGVLWYRQGSKLARQRFENADNSGMGYISDDGPVPDRRQ</sequence>
<keyword evidence="2" id="KW-1185">Reference proteome</keyword>
<reference evidence="1" key="1">
    <citation type="submission" date="2023-01" db="EMBL/GenBank/DDBJ databases">
        <title>Genome assembly of the deep-sea coral Lophelia pertusa.</title>
        <authorList>
            <person name="Herrera S."/>
            <person name="Cordes E."/>
        </authorList>
    </citation>
    <scope>NUCLEOTIDE SEQUENCE</scope>
    <source>
        <strain evidence="1">USNM1676648</strain>
        <tissue evidence="1">Polyp</tissue>
    </source>
</reference>
<proteinExistence type="predicted"/>
<dbReference type="OrthoDB" id="5983939at2759"/>
<protein>
    <submittedName>
        <fullName evidence="1">Uncharacterized protein</fullName>
    </submittedName>
</protein>
<evidence type="ECO:0000313" key="2">
    <source>
        <dbReference type="Proteomes" id="UP001163046"/>
    </source>
</evidence>
<gene>
    <name evidence="1" type="ORF">OS493_013065</name>
</gene>
<accession>A0A9W9YQ08</accession>
<evidence type="ECO:0000313" key="1">
    <source>
        <dbReference type="EMBL" id="KAJ7361981.1"/>
    </source>
</evidence>